<dbReference type="Proteomes" id="UP000309033">
    <property type="component" value="Unassembled WGS sequence"/>
</dbReference>
<evidence type="ECO:0000256" key="2">
    <source>
        <dbReference type="SAM" id="MobiDB-lite"/>
    </source>
</evidence>
<dbReference type="PANTHER" id="PTHR30204:SF90">
    <property type="entry name" value="HTH-TYPE TRANSCRIPTIONAL ACTIVATOR MTA"/>
    <property type="match status" value="1"/>
</dbReference>
<name>A0A5R8YNP8_9ACTN</name>
<dbReference type="OrthoDB" id="9809391at2"/>
<feature type="domain" description="HTH merR-type" evidence="3">
    <location>
        <begin position="87"/>
        <end position="156"/>
    </location>
</feature>
<feature type="region of interest" description="Disordered" evidence="2">
    <location>
        <begin position="45"/>
        <end position="81"/>
    </location>
</feature>
<comment type="caution">
    <text evidence="4">The sequence shown here is derived from an EMBL/GenBank/DDBJ whole genome shotgun (WGS) entry which is preliminary data.</text>
</comment>
<organism evidence="4 5">
    <name type="scientific">Microbispora triticiradicis</name>
    <dbReference type="NCBI Taxonomy" id="2200763"/>
    <lineage>
        <taxon>Bacteria</taxon>
        <taxon>Bacillati</taxon>
        <taxon>Actinomycetota</taxon>
        <taxon>Actinomycetes</taxon>
        <taxon>Streptosporangiales</taxon>
        <taxon>Streptosporangiaceae</taxon>
        <taxon>Microbispora</taxon>
    </lineage>
</organism>
<sequence>MGQPAAAYQHLARDNPADLRGLRHLGPHLPRPGPELQRQAVALHPPRRRRVVTSRTAPSRLPLALEPPVGGGRSVSGVSGKDDAGRRWSIGELARATGTTVRALYHYDEIGLLVASERTPSGHRRYTERDLRRLYRVRALRGLGLSLEEVADVLADSADDPESLRALLAEQLRRLDEHAERIGVLRRRIGDLLRQAGDPYGPDPERLMTTLEVMSVFETYFTEEQRGRLAERREALGPEGVEAARREWAGLVEEGLRHLADGIPADDPRARDLVRRWDALAGRFHPEGPAGAETAAAARRMWRDNSAEIGGSLPWPAERMAGLVAYLEQARQAG</sequence>
<dbReference type="AlphaFoldDB" id="A0A5R8YNP8"/>
<dbReference type="GO" id="GO:0003700">
    <property type="term" value="F:DNA-binding transcription factor activity"/>
    <property type="evidence" value="ECO:0007669"/>
    <property type="project" value="InterPro"/>
</dbReference>
<dbReference type="PRINTS" id="PR00040">
    <property type="entry name" value="HTHMERR"/>
</dbReference>
<dbReference type="CDD" id="cd01106">
    <property type="entry name" value="HTH_TipAL-Mta"/>
    <property type="match status" value="1"/>
</dbReference>
<reference evidence="4" key="1">
    <citation type="submission" date="2019-05" db="EMBL/GenBank/DDBJ databases">
        <title>Isolation, diversity and antifungal activity of Actinobacteria from wheat.</title>
        <authorList>
            <person name="Yu B."/>
        </authorList>
    </citation>
    <scope>NUCLEOTIDE SEQUENCE [LARGE SCALE GENOMIC DNA]</scope>
    <source>
        <strain evidence="4">NEAU-HEGS1-5</strain>
    </source>
</reference>
<dbReference type="EMBL" id="VANP01000011">
    <property type="protein sequence ID" value="TLP55111.1"/>
    <property type="molecule type" value="Genomic_DNA"/>
</dbReference>
<evidence type="ECO:0000313" key="4">
    <source>
        <dbReference type="EMBL" id="TLP55111.1"/>
    </source>
</evidence>
<evidence type="ECO:0000313" key="5">
    <source>
        <dbReference type="Proteomes" id="UP000309033"/>
    </source>
</evidence>
<dbReference type="PROSITE" id="PS50937">
    <property type="entry name" value="HTH_MERR_2"/>
    <property type="match status" value="1"/>
</dbReference>
<keyword evidence="1" id="KW-0238">DNA-binding</keyword>
<dbReference type="Pfam" id="PF13411">
    <property type="entry name" value="MerR_1"/>
    <property type="match status" value="1"/>
</dbReference>
<protein>
    <submittedName>
        <fullName evidence="4">MerR family transcriptional regulator</fullName>
    </submittedName>
</protein>
<dbReference type="PANTHER" id="PTHR30204">
    <property type="entry name" value="REDOX-CYCLING DRUG-SENSING TRANSCRIPTIONAL ACTIVATOR SOXR"/>
    <property type="match status" value="1"/>
</dbReference>
<gene>
    <name evidence="4" type="ORF">FED44_25605</name>
</gene>
<dbReference type="Gene3D" id="1.10.1660.10">
    <property type="match status" value="1"/>
</dbReference>
<keyword evidence="5" id="KW-1185">Reference proteome</keyword>
<proteinExistence type="predicted"/>
<evidence type="ECO:0000256" key="1">
    <source>
        <dbReference type="ARBA" id="ARBA00023125"/>
    </source>
</evidence>
<dbReference type="SMART" id="SM00422">
    <property type="entry name" value="HTH_MERR"/>
    <property type="match status" value="1"/>
</dbReference>
<dbReference type="InterPro" id="IPR000551">
    <property type="entry name" value="MerR-type_HTH_dom"/>
</dbReference>
<evidence type="ECO:0000259" key="3">
    <source>
        <dbReference type="PROSITE" id="PS50937"/>
    </source>
</evidence>
<dbReference type="SUPFAM" id="SSF46955">
    <property type="entry name" value="Putative DNA-binding domain"/>
    <property type="match status" value="1"/>
</dbReference>
<dbReference type="InterPro" id="IPR047057">
    <property type="entry name" value="MerR_fam"/>
</dbReference>
<dbReference type="GO" id="GO:0003677">
    <property type="term" value="F:DNA binding"/>
    <property type="evidence" value="ECO:0007669"/>
    <property type="project" value="UniProtKB-KW"/>
</dbReference>
<dbReference type="InterPro" id="IPR009061">
    <property type="entry name" value="DNA-bd_dom_put_sf"/>
</dbReference>
<accession>A0A5R8YNP8</accession>